<dbReference type="AlphaFoldDB" id="A0AAV2EA44"/>
<feature type="compositionally biased region" description="Low complexity" evidence="1">
    <location>
        <begin position="59"/>
        <end position="84"/>
    </location>
</feature>
<organism evidence="3 4">
    <name type="scientific">Linum trigynum</name>
    <dbReference type="NCBI Taxonomy" id="586398"/>
    <lineage>
        <taxon>Eukaryota</taxon>
        <taxon>Viridiplantae</taxon>
        <taxon>Streptophyta</taxon>
        <taxon>Embryophyta</taxon>
        <taxon>Tracheophyta</taxon>
        <taxon>Spermatophyta</taxon>
        <taxon>Magnoliopsida</taxon>
        <taxon>eudicotyledons</taxon>
        <taxon>Gunneridae</taxon>
        <taxon>Pentapetalae</taxon>
        <taxon>rosids</taxon>
        <taxon>fabids</taxon>
        <taxon>Malpighiales</taxon>
        <taxon>Linaceae</taxon>
        <taxon>Linum</taxon>
    </lineage>
</organism>
<evidence type="ECO:0000256" key="2">
    <source>
        <dbReference type="SAM" id="Phobius"/>
    </source>
</evidence>
<keyword evidence="2" id="KW-0472">Membrane</keyword>
<accession>A0AAV2EA44</accession>
<evidence type="ECO:0000313" key="4">
    <source>
        <dbReference type="Proteomes" id="UP001497516"/>
    </source>
</evidence>
<name>A0AAV2EA44_9ROSI</name>
<dbReference type="Proteomes" id="UP001497516">
    <property type="component" value="Chromosome 4"/>
</dbReference>
<protein>
    <submittedName>
        <fullName evidence="3">Uncharacterized protein</fullName>
    </submittedName>
</protein>
<evidence type="ECO:0000256" key="1">
    <source>
        <dbReference type="SAM" id="MobiDB-lite"/>
    </source>
</evidence>
<proteinExistence type="predicted"/>
<dbReference type="EMBL" id="OZ034817">
    <property type="protein sequence ID" value="CAL1382652.1"/>
    <property type="molecule type" value="Genomic_DNA"/>
</dbReference>
<gene>
    <name evidence="3" type="ORF">LTRI10_LOCUS23967</name>
</gene>
<keyword evidence="2" id="KW-0812">Transmembrane</keyword>
<evidence type="ECO:0000313" key="3">
    <source>
        <dbReference type="EMBL" id="CAL1382652.1"/>
    </source>
</evidence>
<keyword evidence="2" id="KW-1133">Transmembrane helix</keyword>
<feature type="transmembrane region" description="Helical" evidence="2">
    <location>
        <begin position="12"/>
        <end position="30"/>
    </location>
</feature>
<feature type="region of interest" description="Disordered" evidence="1">
    <location>
        <begin position="55"/>
        <end position="84"/>
    </location>
</feature>
<sequence length="84" mass="8948">MEDYLPTKSRKRSIFLLFLPYPCAGFSVFLHTKTQPPSSSLRLPLRLRCMHVSASAGQSTVGRSVAVSSSGPPSPPATSAANSL</sequence>
<reference evidence="3 4" key="1">
    <citation type="submission" date="2024-04" db="EMBL/GenBank/DDBJ databases">
        <authorList>
            <person name="Fracassetti M."/>
        </authorList>
    </citation>
    <scope>NUCLEOTIDE SEQUENCE [LARGE SCALE GENOMIC DNA]</scope>
</reference>
<keyword evidence="4" id="KW-1185">Reference proteome</keyword>